<feature type="transmembrane region" description="Helical" evidence="1">
    <location>
        <begin position="46"/>
        <end position="66"/>
    </location>
</feature>
<feature type="domain" description="Smr" evidence="2">
    <location>
        <begin position="96"/>
        <end position="183"/>
    </location>
</feature>
<dbReference type="EMBL" id="BMAT01007240">
    <property type="protein sequence ID" value="GFR60564.1"/>
    <property type="molecule type" value="Genomic_DNA"/>
</dbReference>
<dbReference type="InterPro" id="IPR052772">
    <property type="entry name" value="Endo/PolyKinase_Domain-Protein"/>
</dbReference>
<dbReference type="GO" id="GO:0004519">
    <property type="term" value="F:endonuclease activity"/>
    <property type="evidence" value="ECO:0007669"/>
    <property type="project" value="TreeGrafter"/>
</dbReference>
<feature type="transmembrane region" description="Helical" evidence="1">
    <location>
        <begin position="20"/>
        <end position="39"/>
    </location>
</feature>
<keyword evidence="4" id="KW-1185">Reference proteome</keyword>
<dbReference type="Pfam" id="PF01713">
    <property type="entry name" value="Smr"/>
    <property type="match status" value="1"/>
</dbReference>
<dbReference type="AlphaFoldDB" id="A0AAV4EIZ5"/>
<evidence type="ECO:0000313" key="4">
    <source>
        <dbReference type="Proteomes" id="UP000762676"/>
    </source>
</evidence>
<sequence length="187" mass="20668">MCLDNAVVAAVIAVARLRPLSPQTVSLFGLFLLGIVLLLDRTLGCVLILVYMALTIALFLVAKIAGKPCSNVEQRRPPDKPFLNGFLPMSSPAESLDLHGYTVTGAMKVMHEYLGQRENEYRYNRSQHLRHATIITGPGPRYGGGEHEHANLIKPTVINFLKINKYRYESSSETPGVIKVDLESHAL</sequence>
<keyword evidence="1" id="KW-0812">Transmembrane</keyword>
<evidence type="ECO:0000259" key="2">
    <source>
        <dbReference type="PROSITE" id="PS50828"/>
    </source>
</evidence>
<dbReference type="GO" id="GO:0005634">
    <property type="term" value="C:nucleus"/>
    <property type="evidence" value="ECO:0007669"/>
    <property type="project" value="TreeGrafter"/>
</dbReference>
<dbReference type="Gene3D" id="3.30.1370.110">
    <property type="match status" value="1"/>
</dbReference>
<dbReference type="InterPro" id="IPR002625">
    <property type="entry name" value="Smr_dom"/>
</dbReference>
<dbReference type="PROSITE" id="PS50828">
    <property type="entry name" value="SMR"/>
    <property type="match status" value="1"/>
</dbReference>
<name>A0AAV4EIZ5_9GAST</name>
<dbReference type="PANTHER" id="PTHR46535:SF1">
    <property type="entry name" value="NEDD4-BINDING PROTEIN 2"/>
    <property type="match status" value="1"/>
</dbReference>
<gene>
    <name evidence="3" type="ORF">ElyMa_003534700</name>
</gene>
<dbReference type="Proteomes" id="UP000762676">
    <property type="component" value="Unassembled WGS sequence"/>
</dbReference>
<reference evidence="3 4" key="1">
    <citation type="journal article" date="2021" name="Elife">
        <title>Chloroplast acquisition without the gene transfer in kleptoplastic sea slugs, Plakobranchus ocellatus.</title>
        <authorList>
            <person name="Maeda T."/>
            <person name="Takahashi S."/>
            <person name="Yoshida T."/>
            <person name="Shimamura S."/>
            <person name="Takaki Y."/>
            <person name="Nagai Y."/>
            <person name="Toyoda A."/>
            <person name="Suzuki Y."/>
            <person name="Arimoto A."/>
            <person name="Ishii H."/>
            <person name="Satoh N."/>
            <person name="Nishiyama T."/>
            <person name="Hasebe M."/>
            <person name="Maruyama T."/>
            <person name="Minagawa J."/>
            <person name="Obokata J."/>
            <person name="Shigenobu S."/>
        </authorList>
    </citation>
    <scope>NUCLEOTIDE SEQUENCE [LARGE SCALE GENOMIC DNA]</scope>
</reference>
<keyword evidence="1" id="KW-0472">Membrane</keyword>
<proteinExistence type="predicted"/>
<evidence type="ECO:0000256" key="1">
    <source>
        <dbReference type="SAM" id="Phobius"/>
    </source>
</evidence>
<accession>A0AAV4EIZ5</accession>
<protein>
    <recommendedName>
        <fullName evidence="2">Smr domain-containing protein</fullName>
    </recommendedName>
</protein>
<dbReference type="PANTHER" id="PTHR46535">
    <property type="entry name" value="NEDD4-BINDING PROTEIN 2"/>
    <property type="match status" value="1"/>
</dbReference>
<organism evidence="3 4">
    <name type="scientific">Elysia marginata</name>
    <dbReference type="NCBI Taxonomy" id="1093978"/>
    <lineage>
        <taxon>Eukaryota</taxon>
        <taxon>Metazoa</taxon>
        <taxon>Spiralia</taxon>
        <taxon>Lophotrochozoa</taxon>
        <taxon>Mollusca</taxon>
        <taxon>Gastropoda</taxon>
        <taxon>Heterobranchia</taxon>
        <taxon>Euthyneura</taxon>
        <taxon>Panpulmonata</taxon>
        <taxon>Sacoglossa</taxon>
        <taxon>Placobranchoidea</taxon>
        <taxon>Plakobranchidae</taxon>
        <taxon>Elysia</taxon>
    </lineage>
</organism>
<dbReference type="InterPro" id="IPR036063">
    <property type="entry name" value="Smr_dom_sf"/>
</dbReference>
<dbReference type="SUPFAM" id="SSF160443">
    <property type="entry name" value="SMR domain-like"/>
    <property type="match status" value="1"/>
</dbReference>
<evidence type="ECO:0000313" key="3">
    <source>
        <dbReference type="EMBL" id="GFR60564.1"/>
    </source>
</evidence>
<comment type="caution">
    <text evidence="3">The sequence shown here is derived from an EMBL/GenBank/DDBJ whole genome shotgun (WGS) entry which is preliminary data.</text>
</comment>
<keyword evidence="1" id="KW-1133">Transmembrane helix</keyword>